<dbReference type="Gene3D" id="1.20.1070.10">
    <property type="entry name" value="Rhodopsin 7-helix transmembrane proteins"/>
    <property type="match status" value="1"/>
</dbReference>
<evidence type="ECO:0000256" key="4">
    <source>
        <dbReference type="ARBA" id="ARBA00023136"/>
    </source>
</evidence>
<name>A0A8S1HQJ7_9PELO</name>
<comment type="subcellular location">
    <subcellularLocation>
        <location evidence="1">Membrane</location>
        <topology evidence="1">Multi-pass membrane protein</topology>
    </subcellularLocation>
</comment>
<feature type="transmembrane region" description="Helical" evidence="5">
    <location>
        <begin position="55"/>
        <end position="76"/>
    </location>
</feature>
<dbReference type="GO" id="GO:0140359">
    <property type="term" value="F:ABC-type transporter activity"/>
    <property type="evidence" value="ECO:0007669"/>
    <property type="project" value="InterPro"/>
</dbReference>
<comment type="caution">
    <text evidence="7">The sequence shown here is derived from an EMBL/GenBank/DDBJ whole genome shotgun (WGS) entry which is preliminary data.</text>
</comment>
<keyword evidence="4 5" id="KW-0472">Membrane</keyword>
<keyword evidence="3 5" id="KW-1133">Transmembrane helix</keyword>
<dbReference type="OrthoDB" id="66620at2759"/>
<evidence type="ECO:0000313" key="8">
    <source>
        <dbReference type="Proteomes" id="UP000835052"/>
    </source>
</evidence>
<protein>
    <recommendedName>
        <fullName evidence="6">ABC-2 type transporter transmembrane domain-containing protein</fullName>
    </recommendedName>
</protein>
<feature type="domain" description="ABC-2 type transporter transmembrane" evidence="6">
    <location>
        <begin position="51"/>
        <end position="106"/>
    </location>
</feature>
<evidence type="ECO:0000313" key="7">
    <source>
        <dbReference type="EMBL" id="CAD6196745.1"/>
    </source>
</evidence>
<dbReference type="AlphaFoldDB" id="A0A8S1HQJ7"/>
<organism evidence="7 8">
    <name type="scientific">Caenorhabditis auriculariae</name>
    <dbReference type="NCBI Taxonomy" id="2777116"/>
    <lineage>
        <taxon>Eukaryota</taxon>
        <taxon>Metazoa</taxon>
        <taxon>Ecdysozoa</taxon>
        <taxon>Nematoda</taxon>
        <taxon>Chromadorea</taxon>
        <taxon>Rhabditida</taxon>
        <taxon>Rhabditina</taxon>
        <taxon>Rhabditomorpha</taxon>
        <taxon>Rhabditoidea</taxon>
        <taxon>Rhabditidae</taxon>
        <taxon>Peloderinae</taxon>
        <taxon>Caenorhabditis</taxon>
    </lineage>
</organism>
<sequence>MMRERVWDRGVHFSRRGVHDGFFRRSSSTRRNCATPPSSTRLSLQWRNIRIAPSYSVAVTISGPVLTIFSMTGGIFTNTELMPAWIKWVQYLSWFRFGYEALVVNVWAHEDYDDLSCKNSENVLLQHCEPSGDHVIKFMKLPQSAVTAINQQLGWLVIINASLNFFIYFWRAPEYRKAFISILRCNSLGRQFDSNVSRASLARRRSRTVTNAH</sequence>
<evidence type="ECO:0000256" key="2">
    <source>
        <dbReference type="ARBA" id="ARBA00022692"/>
    </source>
</evidence>
<evidence type="ECO:0000256" key="5">
    <source>
        <dbReference type="SAM" id="Phobius"/>
    </source>
</evidence>
<gene>
    <name evidence="7" type="ORF">CAUJ_LOCUS12657</name>
</gene>
<dbReference type="GO" id="GO:0016020">
    <property type="term" value="C:membrane"/>
    <property type="evidence" value="ECO:0007669"/>
    <property type="project" value="UniProtKB-SubCell"/>
</dbReference>
<keyword evidence="8" id="KW-1185">Reference proteome</keyword>
<proteinExistence type="predicted"/>
<dbReference type="Proteomes" id="UP000835052">
    <property type="component" value="Unassembled WGS sequence"/>
</dbReference>
<reference evidence="7" key="1">
    <citation type="submission" date="2020-10" db="EMBL/GenBank/DDBJ databases">
        <authorList>
            <person name="Kikuchi T."/>
        </authorList>
    </citation>
    <scope>NUCLEOTIDE SEQUENCE</scope>
    <source>
        <strain evidence="7">NKZ352</strain>
    </source>
</reference>
<evidence type="ECO:0000256" key="3">
    <source>
        <dbReference type="ARBA" id="ARBA00022989"/>
    </source>
</evidence>
<dbReference type="InterPro" id="IPR013525">
    <property type="entry name" value="ABC2_TM"/>
</dbReference>
<evidence type="ECO:0000256" key="1">
    <source>
        <dbReference type="ARBA" id="ARBA00004141"/>
    </source>
</evidence>
<dbReference type="EMBL" id="CAJGYM010000078">
    <property type="protein sequence ID" value="CAD6196745.1"/>
    <property type="molecule type" value="Genomic_DNA"/>
</dbReference>
<dbReference type="Pfam" id="PF01061">
    <property type="entry name" value="ABC2_membrane"/>
    <property type="match status" value="1"/>
</dbReference>
<feature type="transmembrane region" description="Helical" evidence="5">
    <location>
        <begin position="153"/>
        <end position="170"/>
    </location>
</feature>
<evidence type="ECO:0000259" key="6">
    <source>
        <dbReference type="Pfam" id="PF01061"/>
    </source>
</evidence>
<accession>A0A8S1HQJ7</accession>
<dbReference type="InterPro" id="IPR019424">
    <property type="entry name" value="7TM_GPCR_Srsx"/>
</dbReference>
<dbReference type="Pfam" id="PF10320">
    <property type="entry name" value="7TM_GPCR_Srsx"/>
    <property type="match status" value="1"/>
</dbReference>
<keyword evidence="2 5" id="KW-0812">Transmembrane</keyword>
<dbReference type="SUPFAM" id="SSF81321">
    <property type="entry name" value="Family A G protein-coupled receptor-like"/>
    <property type="match status" value="1"/>
</dbReference>